<reference evidence="2 3" key="1">
    <citation type="submission" date="2019-11" db="EMBL/GenBank/DDBJ databases">
        <title>Whole genome sequence of Oryza granulata.</title>
        <authorList>
            <person name="Li W."/>
        </authorList>
    </citation>
    <scope>NUCLEOTIDE SEQUENCE [LARGE SCALE GENOMIC DNA]</scope>
    <source>
        <strain evidence="3">cv. Menghai</strain>
        <tissue evidence="2">Leaf</tissue>
    </source>
</reference>
<dbReference type="AlphaFoldDB" id="A0A6G1CKR9"/>
<evidence type="ECO:0000313" key="2">
    <source>
        <dbReference type="EMBL" id="KAF0900762.1"/>
    </source>
</evidence>
<protein>
    <submittedName>
        <fullName evidence="2">Uncharacterized protein</fullName>
    </submittedName>
</protein>
<evidence type="ECO:0000313" key="3">
    <source>
        <dbReference type="Proteomes" id="UP000479710"/>
    </source>
</evidence>
<proteinExistence type="predicted"/>
<accession>A0A6G1CKR9</accession>
<sequence length="100" mass="10332">MHIITISSNNGVVDSMKVRVAPPPLPLALQGPTGTAGRRGEGRGGGGWGAGWYWRAVAFPAIVALGCLLPFAFIIAAMPAPEADGSKCSSIVWGWEKLGS</sequence>
<keyword evidence="1" id="KW-0472">Membrane</keyword>
<keyword evidence="1" id="KW-0812">Transmembrane</keyword>
<gene>
    <name evidence="2" type="ORF">E2562_035052</name>
</gene>
<comment type="caution">
    <text evidence="2">The sequence shown here is derived from an EMBL/GenBank/DDBJ whole genome shotgun (WGS) entry which is preliminary data.</text>
</comment>
<feature type="transmembrane region" description="Helical" evidence="1">
    <location>
        <begin position="52"/>
        <end position="77"/>
    </location>
</feature>
<keyword evidence="3" id="KW-1185">Reference proteome</keyword>
<dbReference type="EMBL" id="SPHZ02000009">
    <property type="protein sequence ID" value="KAF0900762.1"/>
    <property type="molecule type" value="Genomic_DNA"/>
</dbReference>
<name>A0A6G1CKR9_9ORYZ</name>
<evidence type="ECO:0000256" key="1">
    <source>
        <dbReference type="SAM" id="Phobius"/>
    </source>
</evidence>
<keyword evidence="1" id="KW-1133">Transmembrane helix</keyword>
<dbReference type="Proteomes" id="UP000479710">
    <property type="component" value="Unassembled WGS sequence"/>
</dbReference>
<organism evidence="2 3">
    <name type="scientific">Oryza meyeriana var. granulata</name>
    <dbReference type="NCBI Taxonomy" id="110450"/>
    <lineage>
        <taxon>Eukaryota</taxon>
        <taxon>Viridiplantae</taxon>
        <taxon>Streptophyta</taxon>
        <taxon>Embryophyta</taxon>
        <taxon>Tracheophyta</taxon>
        <taxon>Spermatophyta</taxon>
        <taxon>Magnoliopsida</taxon>
        <taxon>Liliopsida</taxon>
        <taxon>Poales</taxon>
        <taxon>Poaceae</taxon>
        <taxon>BOP clade</taxon>
        <taxon>Oryzoideae</taxon>
        <taxon>Oryzeae</taxon>
        <taxon>Oryzinae</taxon>
        <taxon>Oryza</taxon>
        <taxon>Oryza meyeriana</taxon>
    </lineage>
</organism>